<protein>
    <submittedName>
        <fullName evidence="2">Uncharacterized protein</fullName>
    </submittedName>
</protein>
<dbReference type="Proteomes" id="UP001420932">
    <property type="component" value="Unassembled WGS sequence"/>
</dbReference>
<evidence type="ECO:0000313" key="2">
    <source>
        <dbReference type="EMBL" id="KAK9107193.1"/>
    </source>
</evidence>
<name>A0AAP0FFY7_9MAGN</name>
<proteinExistence type="predicted"/>
<gene>
    <name evidence="2" type="ORF">Syun_023204</name>
</gene>
<accession>A0AAP0FFY7</accession>
<evidence type="ECO:0000313" key="3">
    <source>
        <dbReference type="Proteomes" id="UP001420932"/>
    </source>
</evidence>
<dbReference type="AlphaFoldDB" id="A0AAP0FFY7"/>
<sequence>MVRQPQISFSITPSYQGRQLPITSWASSGSGLKGVVRDRTERGSLAQLNNVKCMHSDYGLDVIVHSPTSPDSYTQPDKPLDTESRGLLKLLYE</sequence>
<feature type="compositionally biased region" description="Basic and acidic residues" evidence="1">
    <location>
        <begin position="78"/>
        <end position="93"/>
    </location>
</feature>
<comment type="caution">
    <text evidence="2">The sequence shown here is derived from an EMBL/GenBank/DDBJ whole genome shotgun (WGS) entry which is preliminary data.</text>
</comment>
<evidence type="ECO:0000256" key="1">
    <source>
        <dbReference type="SAM" id="MobiDB-lite"/>
    </source>
</evidence>
<reference evidence="2 3" key="1">
    <citation type="submission" date="2024-01" db="EMBL/GenBank/DDBJ databases">
        <title>Genome assemblies of Stephania.</title>
        <authorList>
            <person name="Yang L."/>
        </authorList>
    </citation>
    <scope>NUCLEOTIDE SEQUENCE [LARGE SCALE GENOMIC DNA]</scope>
    <source>
        <strain evidence="2">YNDBR</strain>
        <tissue evidence="2">Leaf</tissue>
    </source>
</reference>
<dbReference type="EMBL" id="JBBNAF010000010">
    <property type="protein sequence ID" value="KAK9107193.1"/>
    <property type="molecule type" value="Genomic_DNA"/>
</dbReference>
<feature type="compositionally biased region" description="Polar residues" evidence="1">
    <location>
        <begin position="66"/>
        <end position="75"/>
    </location>
</feature>
<feature type="region of interest" description="Disordered" evidence="1">
    <location>
        <begin position="66"/>
        <end position="93"/>
    </location>
</feature>
<keyword evidence="3" id="KW-1185">Reference proteome</keyword>
<organism evidence="2 3">
    <name type="scientific">Stephania yunnanensis</name>
    <dbReference type="NCBI Taxonomy" id="152371"/>
    <lineage>
        <taxon>Eukaryota</taxon>
        <taxon>Viridiplantae</taxon>
        <taxon>Streptophyta</taxon>
        <taxon>Embryophyta</taxon>
        <taxon>Tracheophyta</taxon>
        <taxon>Spermatophyta</taxon>
        <taxon>Magnoliopsida</taxon>
        <taxon>Ranunculales</taxon>
        <taxon>Menispermaceae</taxon>
        <taxon>Menispermoideae</taxon>
        <taxon>Cissampelideae</taxon>
        <taxon>Stephania</taxon>
    </lineage>
</organism>